<keyword evidence="2" id="KW-0378">Hydrolase</keyword>
<comment type="caution">
    <text evidence="2">The sequence shown here is derived from an EMBL/GenBank/DDBJ whole genome shotgun (WGS) entry which is preliminary data.</text>
</comment>
<dbReference type="GeneID" id="66580744"/>
<dbReference type="SUPFAM" id="SSF51556">
    <property type="entry name" value="Metallo-dependent hydrolases"/>
    <property type="match status" value="1"/>
</dbReference>
<dbReference type="Gene3D" id="2.30.40.10">
    <property type="entry name" value="Urease, subunit C, domain 1"/>
    <property type="match status" value="1"/>
</dbReference>
<dbReference type="EMBL" id="QRYQ01000021">
    <property type="protein sequence ID" value="RGU89911.1"/>
    <property type="molecule type" value="Genomic_DNA"/>
</dbReference>
<dbReference type="InterPro" id="IPR011059">
    <property type="entry name" value="Metal-dep_hydrolase_composite"/>
</dbReference>
<dbReference type="PANTHER" id="PTHR43135">
    <property type="entry name" value="ALPHA-D-RIBOSE 1-METHYLPHOSPHONATE 5-TRIPHOSPHATE DIPHOSPHATASE"/>
    <property type="match status" value="1"/>
</dbReference>
<evidence type="ECO:0000313" key="3">
    <source>
        <dbReference type="Proteomes" id="UP000265489"/>
    </source>
</evidence>
<gene>
    <name evidence="2" type="ORF">DWW32_09780</name>
</gene>
<organism evidence="2 3">
    <name type="scientific">Holdemanella biformis</name>
    <dbReference type="NCBI Taxonomy" id="1735"/>
    <lineage>
        <taxon>Bacteria</taxon>
        <taxon>Bacillati</taxon>
        <taxon>Bacillota</taxon>
        <taxon>Erysipelotrichia</taxon>
        <taxon>Erysipelotrichales</taxon>
        <taxon>Erysipelotrichaceae</taxon>
        <taxon>Holdemanella</taxon>
    </lineage>
</organism>
<evidence type="ECO:0000259" key="1">
    <source>
        <dbReference type="Pfam" id="PF01979"/>
    </source>
</evidence>
<dbReference type="InterPro" id="IPR051781">
    <property type="entry name" value="Metallo-dep_Hydrolase"/>
</dbReference>
<reference evidence="2 3" key="1">
    <citation type="submission" date="2018-08" db="EMBL/GenBank/DDBJ databases">
        <title>A genome reference for cultivated species of the human gut microbiota.</title>
        <authorList>
            <person name="Zou Y."/>
            <person name="Xue W."/>
            <person name="Luo G."/>
        </authorList>
    </citation>
    <scope>NUCLEOTIDE SEQUENCE [LARGE SCALE GENOMIC DNA]</scope>
    <source>
        <strain evidence="2 3">AF15-20</strain>
    </source>
</reference>
<dbReference type="Gene3D" id="3.20.20.140">
    <property type="entry name" value="Metal-dependent hydrolases"/>
    <property type="match status" value="1"/>
</dbReference>
<dbReference type="Pfam" id="PF01979">
    <property type="entry name" value="Amidohydro_1"/>
    <property type="match status" value="1"/>
</dbReference>
<sequence length="388" mass="42464">MSKIFVHAKTMIDGVSDTPKFDQLITCEDGKITAIEPYHIINEDVVEANVVTPGFFNCHVHIMEPVGFGTDKEFTFIEKTFYTQKHLEDYINSGVTFIRVVGTENDYDMDIHDCVDASLVKGPHMLCAGRCICMTGGHGWQGGIEADGVDECRKAARTLLKKGVDLIKVMATGGVMTKGVEPGSAQLTQEEMAAIIEEAHKAGRKTATHAQGTQGIKNALYAGIDSIEHGIFLDQECIDYMKEHGTYLVPTLVAPQCIVEKGVEAGIADYMVKKAIYVKDAHVESFKKAYAQGVKIALGTDGGTPFNYHNNTAYEFELMEKYGVDRMDILKIATHNSADCLGVLDDYGTLEVGKNADLVCLKENPLDAISNIRKIDKVIKDGAVVVEK</sequence>
<protein>
    <submittedName>
        <fullName evidence="2">Amidohydrolase family protein</fullName>
    </submittedName>
</protein>
<dbReference type="InterPro" id="IPR006680">
    <property type="entry name" value="Amidohydro-rel"/>
</dbReference>
<proteinExistence type="predicted"/>
<name>A0A395W6M7_9FIRM</name>
<dbReference type="InterPro" id="IPR057744">
    <property type="entry name" value="OTAase-like"/>
</dbReference>
<dbReference type="GO" id="GO:0016810">
    <property type="term" value="F:hydrolase activity, acting on carbon-nitrogen (but not peptide) bonds"/>
    <property type="evidence" value="ECO:0007669"/>
    <property type="project" value="InterPro"/>
</dbReference>
<dbReference type="PANTHER" id="PTHR43135:SF3">
    <property type="entry name" value="ALPHA-D-RIBOSE 1-METHYLPHOSPHONATE 5-TRIPHOSPHATE DIPHOSPHATASE"/>
    <property type="match status" value="1"/>
</dbReference>
<dbReference type="InterPro" id="IPR032466">
    <property type="entry name" value="Metal_Hydrolase"/>
</dbReference>
<dbReference type="CDD" id="cd01299">
    <property type="entry name" value="Met_dep_hydrolase_A"/>
    <property type="match status" value="1"/>
</dbReference>
<dbReference type="SUPFAM" id="SSF51338">
    <property type="entry name" value="Composite domain of metallo-dependent hydrolases"/>
    <property type="match status" value="1"/>
</dbReference>
<dbReference type="RefSeq" id="WP_118325630.1">
    <property type="nucleotide sequence ID" value="NZ_QRYH01000040.1"/>
</dbReference>
<evidence type="ECO:0000313" key="2">
    <source>
        <dbReference type="EMBL" id="RGU89911.1"/>
    </source>
</evidence>
<dbReference type="AlphaFoldDB" id="A0A395W6M7"/>
<accession>A0A395W6M7</accession>
<dbReference type="Proteomes" id="UP000265489">
    <property type="component" value="Unassembled WGS sequence"/>
</dbReference>
<feature type="domain" description="Amidohydrolase-related" evidence="1">
    <location>
        <begin position="50"/>
        <end position="385"/>
    </location>
</feature>